<dbReference type="EMBL" id="UOGD01000210">
    <property type="protein sequence ID" value="VAX21987.1"/>
    <property type="molecule type" value="Genomic_DNA"/>
</dbReference>
<name>A0A3B1CZL7_9ZZZZ</name>
<accession>A0A3B1CZL7</accession>
<dbReference type="InterPro" id="IPR013321">
    <property type="entry name" value="Arc_rbn_hlx_hlx"/>
</dbReference>
<dbReference type="Gene3D" id="1.10.1220.10">
    <property type="entry name" value="Met repressor-like"/>
    <property type="match status" value="1"/>
</dbReference>
<reference evidence="1" key="1">
    <citation type="submission" date="2018-06" db="EMBL/GenBank/DDBJ databases">
        <authorList>
            <person name="Zhirakovskaya E."/>
        </authorList>
    </citation>
    <scope>NUCLEOTIDE SEQUENCE</scope>
</reference>
<evidence type="ECO:0000313" key="1">
    <source>
        <dbReference type="EMBL" id="VAX21987.1"/>
    </source>
</evidence>
<proteinExistence type="predicted"/>
<gene>
    <name evidence="1" type="ORF">MNBD_IGNAVI01-395</name>
</gene>
<dbReference type="InterPro" id="IPR010985">
    <property type="entry name" value="Ribbon_hlx_hlx"/>
</dbReference>
<sequence length="76" mass="8930">METTKRATIYLNQRLHKALKMKAAETDTTISDLVNISIKEMLMEDEEDLQTFKDRVDEPTITYEKLLADLKRDKKI</sequence>
<evidence type="ECO:0008006" key="2">
    <source>
        <dbReference type="Google" id="ProtNLM"/>
    </source>
</evidence>
<organism evidence="1">
    <name type="scientific">hydrothermal vent metagenome</name>
    <dbReference type="NCBI Taxonomy" id="652676"/>
    <lineage>
        <taxon>unclassified sequences</taxon>
        <taxon>metagenomes</taxon>
        <taxon>ecological metagenomes</taxon>
    </lineage>
</organism>
<dbReference type="GO" id="GO:0006355">
    <property type="term" value="P:regulation of DNA-templated transcription"/>
    <property type="evidence" value="ECO:0007669"/>
    <property type="project" value="InterPro"/>
</dbReference>
<dbReference type="SUPFAM" id="SSF47598">
    <property type="entry name" value="Ribbon-helix-helix"/>
    <property type="match status" value="1"/>
</dbReference>
<dbReference type="AlphaFoldDB" id="A0A3B1CZL7"/>
<protein>
    <recommendedName>
        <fullName evidence="2">CopG family transcriptional regulator</fullName>
    </recommendedName>
</protein>